<evidence type="ECO:0000313" key="1">
    <source>
        <dbReference type="EMBL" id="KAF2590820.1"/>
    </source>
</evidence>
<protein>
    <submittedName>
        <fullName evidence="1">Uncharacterized protein</fullName>
    </submittedName>
</protein>
<gene>
    <name evidence="1" type="ORF">F2Q70_00039646</name>
</gene>
<comment type="caution">
    <text evidence="1">The sequence shown here is derived from an EMBL/GenBank/DDBJ whole genome shotgun (WGS) entry which is preliminary data.</text>
</comment>
<organism evidence="1">
    <name type="scientific">Brassica cretica</name>
    <name type="common">Mustard</name>
    <dbReference type="NCBI Taxonomy" id="69181"/>
    <lineage>
        <taxon>Eukaryota</taxon>
        <taxon>Viridiplantae</taxon>
        <taxon>Streptophyta</taxon>
        <taxon>Embryophyta</taxon>
        <taxon>Tracheophyta</taxon>
        <taxon>Spermatophyta</taxon>
        <taxon>Magnoliopsida</taxon>
        <taxon>eudicotyledons</taxon>
        <taxon>Gunneridae</taxon>
        <taxon>Pentapetalae</taxon>
        <taxon>rosids</taxon>
        <taxon>malvids</taxon>
        <taxon>Brassicales</taxon>
        <taxon>Brassicaceae</taxon>
        <taxon>Brassiceae</taxon>
        <taxon>Brassica</taxon>
    </lineage>
</organism>
<dbReference type="AlphaFoldDB" id="A0A8S9K785"/>
<sequence>MKPPQLKMIKEAIDHRVLRRQRFGKKKMAESKALSAFESMWSIKKEEMALKERVTKMKLLDSLLAKKRTTG</sequence>
<accession>A0A8S9K785</accession>
<dbReference type="EMBL" id="QGKY02000190">
    <property type="protein sequence ID" value="KAF2590820.1"/>
    <property type="molecule type" value="Genomic_DNA"/>
</dbReference>
<proteinExistence type="predicted"/>
<reference evidence="1" key="1">
    <citation type="submission" date="2019-12" db="EMBL/GenBank/DDBJ databases">
        <title>Genome sequencing and annotation of Brassica cretica.</title>
        <authorList>
            <person name="Studholme D.J."/>
            <person name="Sarris P.F."/>
        </authorList>
    </citation>
    <scope>NUCLEOTIDE SEQUENCE</scope>
    <source>
        <strain evidence="1">PFS-102/07</strain>
        <tissue evidence="1">Leaf</tissue>
    </source>
</reference>
<name>A0A8S9K785_BRACR</name>